<reference evidence="1" key="2">
    <citation type="journal article" date="2020" name="Nat. Commun.">
        <title>Large-scale genome sequencing of mycorrhizal fungi provides insights into the early evolution of symbiotic traits.</title>
        <authorList>
            <person name="Miyauchi S."/>
            <person name="Kiss E."/>
            <person name="Kuo A."/>
            <person name="Drula E."/>
            <person name="Kohler A."/>
            <person name="Sanchez-Garcia M."/>
            <person name="Morin E."/>
            <person name="Andreopoulos B."/>
            <person name="Barry K.W."/>
            <person name="Bonito G."/>
            <person name="Buee M."/>
            <person name="Carver A."/>
            <person name="Chen C."/>
            <person name="Cichocki N."/>
            <person name="Clum A."/>
            <person name="Culley D."/>
            <person name="Crous P.W."/>
            <person name="Fauchery L."/>
            <person name="Girlanda M."/>
            <person name="Hayes R.D."/>
            <person name="Keri Z."/>
            <person name="LaButti K."/>
            <person name="Lipzen A."/>
            <person name="Lombard V."/>
            <person name="Magnuson J."/>
            <person name="Maillard F."/>
            <person name="Murat C."/>
            <person name="Nolan M."/>
            <person name="Ohm R.A."/>
            <person name="Pangilinan J."/>
            <person name="Pereira M.F."/>
            <person name="Perotto S."/>
            <person name="Peter M."/>
            <person name="Pfister S."/>
            <person name="Riley R."/>
            <person name="Sitrit Y."/>
            <person name="Stielow J.B."/>
            <person name="Szollosi G."/>
            <person name="Zifcakova L."/>
            <person name="Stursova M."/>
            <person name="Spatafora J.W."/>
            <person name="Tedersoo L."/>
            <person name="Vaario L.M."/>
            <person name="Yamada A."/>
            <person name="Yan M."/>
            <person name="Wang P."/>
            <person name="Xu J."/>
            <person name="Bruns T."/>
            <person name="Baldrian P."/>
            <person name="Vilgalys R."/>
            <person name="Dunand C."/>
            <person name="Henrissat B."/>
            <person name="Grigoriev I.V."/>
            <person name="Hibbett D."/>
            <person name="Nagy L.G."/>
            <person name="Martin F.M."/>
        </authorList>
    </citation>
    <scope>NUCLEOTIDE SEQUENCE</scope>
    <source>
        <strain evidence="1">Prilba</strain>
    </source>
</reference>
<gene>
    <name evidence="1" type="ORF">DFH94DRAFT_730710</name>
</gene>
<name>A0A9P5TAZ3_9AGAM</name>
<comment type="caution">
    <text evidence="1">The sequence shown here is derived from an EMBL/GenBank/DDBJ whole genome shotgun (WGS) entry which is preliminary data.</text>
</comment>
<keyword evidence="2" id="KW-1185">Reference proteome</keyword>
<dbReference type="OrthoDB" id="3033167at2759"/>
<proteinExistence type="predicted"/>
<dbReference type="EMBL" id="WHVB01000005">
    <property type="protein sequence ID" value="KAF8482931.1"/>
    <property type="molecule type" value="Genomic_DNA"/>
</dbReference>
<dbReference type="AlphaFoldDB" id="A0A9P5TAZ3"/>
<sequence>MYGRSQQARRSDSRCVFSRFHRISSSIYVLYTSVSSTSLTTRTATVSQTPPFHSAKRRRLYGLNSRFDRMLQEVGWASNVTKSSLPRFKRVYSPSSSTITNHDLPKTPTDAPNEMVCGSGKLGKSSVSATPENRLSATTLWKSTCLSPSQVVKPGNQVIVESPQRLPEWLNNTLAALPTDNAVRCLTLPLAPERPERPISMDYINWSPDAPDEGSVFTFQAPVDGHHPVDPAETERQSGCDLATFRIVHDGSVEFRESSPVAPLALILPFSTPGPGWTAPQASASCFPRQPYSALSMYPPTSTGTQKVGDDPQPFSTPGPFVPTRATNSHVLDCGLATQPRVACDKDLPVAERSGITSVLSSRASAINSLDVPLSSVQWDGQQFLGSFSSSPKFAFDDVACPLSSLGADLRTVHVGPPTKSPLSSPMPGMALPVPTDRLVAADSLEDLSQGSPTTVMRWSNARDTTSRSNPAVFVSDIRLDQRSIHGVFPLTLSPITSLLDDNTESLPRPPSAPNCILLRQISVTPPPLPSRCSPTDFGWVSSNTHTPDVFGGTESVNGTNVDY</sequence>
<protein>
    <submittedName>
        <fullName evidence="1">Uncharacterized protein</fullName>
    </submittedName>
</protein>
<evidence type="ECO:0000313" key="1">
    <source>
        <dbReference type="EMBL" id="KAF8482931.1"/>
    </source>
</evidence>
<dbReference type="Proteomes" id="UP000759537">
    <property type="component" value="Unassembled WGS sequence"/>
</dbReference>
<organism evidence="1 2">
    <name type="scientific">Russula ochroleuca</name>
    <dbReference type="NCBI Taxonomy" id="152965"/>
    <lineage>
        <taxon>Eukaryota</taxon>
        <taxon>Fungi</taxon>
        <taxon>Dikarya</taxon>
        <taxon>Basidiomycota</taxon>
        <taxon>Agaricomycotina</taxon>
        <taxon>Agaricomycetes</taxon>
        <taxon>Russulales</taxon>
        <taxon>Russulaceae</taxon>
        <taxon>Russula</taxon>
    </lineage>
</organism>
<evidence type="ECO:0000313" key="2">
    <source>
        <dbReference type="Proteomes" id="UP000759537"/>
    </source>
</evidence>
<reference evidence="1" key="1">
    <citation type="submission" date="2019-10" db="EMBL/GenBank/DDBJ databases">
        <authorList>
            <consortium name="DOE Joint Genome Institute"/>
            <person name="Kuo A."/>
            <person name="Miyauchi S."/>
            <person name="Kiss E."/>
            <person name="Drula E."/>
            <person name="Kohler A."/>
            <person name="Sanchez-Garcia M."/>
            <person name="Andreopoulos B."/>
            <person name="Barry K.W."/>
            <person name="Bonito G."/>
            <person name="Buee M."/>
            <person name="Carver A."/>
            <person name="Chen C."/>
            <person name="Cichocki N."/>
            <person name="Clum A."/>
            <person name="Culley D."/>
            <person name="Crous P.W."/>
            <person name="Fauchery L."/>
            <person name="Girlanda M."/>
            <person name="Hayes R."/>
            <person name="Keri Z."/>
            <person name="LaButti K."/>
            <person name="Lipzen A."/>
            <person name="Lombard V."/>
            <person name="Magnuson J."/>
            <person name="Maillard F."/>
            <person name="Morin E."/>
            <person name="Murat C."/>
            <person name="Nolan M."/>
            <person name="Ohm R."/>
            <person name="Pangilinan J."/>
            <person name="Pereira M."/>
            <person name="Perotto S."/>
            <person name="Peter M."/>
            <person name="Riley R."/>
            <person name="Sitrit Y."/>
            <person name="Stielow B."/>
            <person name="Szollosi G."/>
            <person name="Zifcakova L."/>
            <person name="Stursova M."/>
            <person name="Spatafora J.W."/>
            <person name="Tedersoo L."/>
            <person name="Vaario L.-M."/>
            <person name="Yamada A."/>
            <person name="Yan M."/>
            <person name="Wang P."/>
            <person name="Xu J."/>
            <person name="Bruns T."/>
            <person name="Baldrian P."/>
            <person name="Vilgalys R."/>
            <person name="Henrissat B."/>
            <person name="Grigoriev I.V."/>
            <person name="Hibbett D."/>
            <person name="Nagy L.G."/>
            <person name="Martin F.M."/>
        </authorList>
    </citation>
    <scope>NUCLEOTIDE SEQUENCE</scope>
    <source>
        <strain evidence="1">Prilba</strain>
    </source>
</reference>
<accession>A0A9P5TAZ3</accession>